<reference evidence="22" key="2">
    <citation type="submission" date="2023-03" db="EMBL/GenBank/DDBJ databases">
        <authorList>
            <consortium name="Wellcome Sanger Institute Data Sharing"/>
        </authorList>
    </citation>
    <scope>NUCLEOTIDE SEQUENCE [LARGE SCALE GENOMIC DNA]</scope>
</reference>
<dbReference type="Bgee" id="ENSACLG00000001371">
    <property type="expression patterns" value="Expressed in spleen and 8 other cell types or tissues"/>
</dbReference>
<keyword evidence="5" id="KW-0963">Cytoplasm</keyword>
<dbReference type="InterPro" id="IPR029071">
    <property type="entry name" value="Ubiquitin-like_domsf"/>
</dbReference>
<feature type="compositionally biased region" description="Low complexity" evidence="18">
    <location>
        <begin position="90"/>
        <end position="100"/>
    </location>
</feature>
<reference evidence="21" key="4">
    <citation type="submission" date="2025-09" db="UniProtKB">
        <authorList>
            <consortium name="Ensembl"/>
        </authorList>
    </citation>
    <scope>IDENTIFICATION</scope>
</reference>
<dbReference type="CDD" id="cd14473">
    <property type="entry name" value="FERM_B-lobe"/>
    <property type="match status" value="1"/>
</dbReference>
<feature type="compositionally biased region" description="Basic and acidic residues" evidence="18">
    <location>
        <begin position="484"/>
        <end position="517"/>
    </location>
</feature>
<dbReference type="InterPro" id="IPR035963">
    <property type="entry name" value="FERM_2"/>
</dbReference>
<protein>
    <recommendedName>
        <fullName evidence="14">Protein 4.1</fullName>
    </recommendedName>
    <alternativeName>
        <fullName evidence="15">Band 4.1</fullName>
    </alternativeName>
    <alternativeName>
        <fullName evidence="16">Erythrocyte membrane protein band 4.1</fullName>
    </alternativeName>
</protein>
<keyword evidence="6" id="KW-0597">Phosphoprotein</keyword>
<evidence type="ECO:0000256" key="12">
    <source>
        <dbReference type="ARBA" id="ARBA00023242"/>
    </source>
</evidence>
<dbReference type="InterPro" id="IPR000299">
    <property type="entry name" value="FERM_domain"/>
</dbReference>
<dbReference type="GO" id="GO:0005198">
    <property type="term" value="F:structural molecule activity"/>
    <property type="evidence" value="ECO:0007669"/>
    <property type="project" value="InterPro"/>
</dbReference>
<feature type="compositionally biased region" description="Polar residues" evidence="18">
    <location>
        <begin position="438"/>
        <end position="448"/>
    </location>
</feature>
<dbReference type="GO" id="GO:0003779">
    <property type="term" value="F:actin binding"/>
    <property type="evidence" value="ECO:0007669"/>
    <property type="project" value="UniProtKB-KW"/>
</dbReference>
<dbReference type="FunFam" id="3.10.20.90:FF:000002">
    <property type="entry name" value="Erythrocyte protein band 4.1-like 3"/>
    <property type="match status" value="1"/>
</dbReference>
<evidence type="ECO:0000256" key="17">
    <source>
        <dbReference type="SAM" id="Coils"/>
    </source>
</evidence>
<evidence type="ECO:0000256" key="3">
    <source>
        <dbReference type="ARBA" id="ARBA00004544"/>
    </source>
</evidence>
<dbReference type="InterPro" id="IPR019747">
    <property type="entry name" value="FERM_CS"/>
</dbReference>
<dbReference type="SMART" id="SM00295">
    <property type="entry name" value="B41"/>
    <property type="match status" value="1"/>
</dbReference>
<feature type="compositionally biased region" description="Basic and acidic residues" evidence="18">
    <location>
        <begin position="399"/>
        <end position="416"/>
    </location>
</feature>
<evidence type="ECO:0000256" key="19">
    <source>
        <dbReference type="SAM" id="SignalP"/>
    </source>
</evidence>
<keyword evidence="12" id="KW-0539">Nucleus</keyword>
<gene>
    <name evidence="21" type="primary">EIF5B</name>
</gene>
<dbReference type="Gene3D" id="3.10.20.90">
    <property type="entry name" value="Phosphatidylinositol 3-kinase Catalytic Subunit, Chain A, domain 1"/>
    <property type="match status" value="1"/>
</dbReference>
<dbReference type="GO" id="GO:0005634">
    <property type="term" value="C:nucleus"/>
    <property type="evidence" value="ECO:0007669"/>
    <property type="project" value="UniProtKB-SubCell"/>
</dbReference>
<keyword evidence="7" id="KW-0132">Cell division</keyword>
<name>A0A3P8NBH7_ASTCA</name>
<dbReference type="SMART" id="SM01195">
    <property type="entry name" value="FA"/>
    <property type="match status" value="1"/>
</dbReference>
<dbReference type="InterPro" id="IPR019749">
    <property type="entry name" value="Band_41_domain"/>
</dbReference>
<feature type="signal peptide" evidence="19">
    <location>
        <begin position="1"/>
        <end position="19"/>
    </location>
</feature>
<evidence type="ECO:0000313" key="21">
    <source>
        <dbReference type="Ensembl" id="ENSACLP00000002106.2"/>
    </source>
</evidence>
<evidence type="ECO:0000256" key="11">
    <source>
        <dbReference type="ARBA" id="ARBA00023212"/>
    </source>
</evidence>
<dbReference type="InterPro" id="IPR018979">
    <property type="entry name" value="FERM_N"/>
</dbReference>
<sequence length="2202" mass="250982">MTPFCFTFAVATMTTEATAVTEADTEGKQKTSSAEPEPENKQKAEAATSDPEGEQSSTKAQEQVTEPGPAEAATSPEEEQLKPRTRTSAGKGLSRLFSSFLKRRSQCSEEEVFEAEKAKDEKADKEEKVDKKEEEKVEEGKSQDKEAKAEEEKPEVKEVKKKDDKAEPKEEKKNVEEKVEKKGSKKKKKEAKKKAEEKDEEKVKKEETKKGEEKLVKKEEQNEEGTTQQTVEKEEKQVEKKEEKKKETAEVKGKAADAGKKEEEKVDKKVAKKKEKEEKLKKKEEEKAKRKAEEEERIKKREEEKAKKKEEEKAREAERAKKKEEEKAKKKEEEKTKEEKAKTKEEEKPKEELKKKEDEKVKEEAKKKEKEGEEAKPEEKEEKEENKEKKKDKGKSKGKKEEKEVKEVKGPSEEQVKAPIAAPEPELKTEPDIEQAADQHSISSTEAQPAQEEHKEEAMIKEPEAVEEVKQEDTEKIEEEPAEKEEPIKEEEKEQKQAKKEKPAKEKTEKKTEEVKGSKRQKTMQCKVTLLDDAQFECELDKHAKGQELLTKVCDHVNLLEKDYFGLAHWETPTSKTWLEPTKEIRKQVPGAVYEFTFNVKFYPPDPAQLTEDLTRYFLCLQLRKDIMLGVLPCSFVTLSLLGSYTAQSELGEYDPELHGTDYVKDLNLAPGQSKELEEKVMDLHRTYRSMSPAQADLLFLENAKKLAMYGVDLHQAKDLDGVDIMLGVCSSGLMVYKDKLRINRFPWPKVLKISYKRSSFFIKIRPSEQEQYESTIGFKLPNYKASKKLWKVCVEHHTFFRVSTVEPPSSRRFLALGSKFRYSGRTQAQTRQASSMIDRPAPRFTRSASKRLSRNLDGEPGDETLQFLQVVSASARTQVDDWSLLMVSERPQPSSEFTAGREFEQNFTQSWEEEEGRTVGTETGTAGPQTIIQTVSQPWLDLASDDDHQQRRMEDEWFILLDHQPHIPFISPFDFVEEPAETSLAKTSSMDHQLEPVVIKQDDWFLYFDRLLSVSPSEHFEKLQLSTTEGEEEEQVISVKEQQMITEEMIGRMRETVMLVDAFTEKEILEGRLRDVRDLEERLQEIDEIAGRIQHAVEEELGEEEVEKLKQEERDMEQKQLIQAKGVTEMVVRKSVRRRVIKEGEEGEVDELEEQIKEVFLKDLLPEEEDIMVKRESEKQVGKKVVEALREGESNLEQRQSIQSRVITDMVVRKSVRRIDISEGEVDDLEEQIKRVKWEGEEDTDDSFREKLREMEQEWQDADVAGSAAVAGYKKVQHRTEKIVTIVQERGQQQEGMEDVQGQSSVASEEMLERQELWRKTEVVEERPHREVPERSEGLSQARVDDVWFILLDQPPHKAGFKTPVADVERVQVDKGGHFNPEKEKPHISVERVDDWFVLLDFIPRQKLFGPSVTHMEERKEIAIEDGSRYIGEKLQHQVSDKVDDWFVLLDVFSRQTSHAPPVTFSERIAAHPEERASLIEVTALEQRERRVDILVEGADAKQMLPEREGVALLQDVKEREDDWFVLLDVPIRQPSFVAPASMAEYVEVYTRESVSALTEAEAVDSRRELVVEDAAVEKVEAVAPKQVSMSMQTKIYPDVSTEVKSIEQRLLQIDQVTPQPPQPEREDDWFALFGTARDEVMIPTVTPAQIVPEMKTFEVEVTEKWKKTVIGADSGQDRTSVSEIRASQIASLSEREADWFVLFEKPVVVQPVKPIIDLVATTEARVKIVEGVRPPVEMVKIEMARAGKVDDDWFVLLDVAAKAPAAGVERIHIYPDVRPAKELTLTEQTAQQTITVVERIRQQQQDVVQPRPAVREVEDDWFTLLDKSLKKSAAVSEREQLPAQVTVPAPAAATKKITISETRPGFEKRILEERPSQTRVSDNWFVLLEGDLKASAASAQRGTRPVSAPVFSQAALMEAGIPMATLDQPQTSTPIKTSRQEERKLQVTVEAVEPSKIEAGADAKPAVWRDQRELDSSLISTMNGDIQHESETTSTEVVRMRKKRAKKIEGDSIYIRHSQLMLEDFDKPQEVLLRHHASISELKRNFMEAVPDHKPSEWDKRLSTHSPFRTLGINGQPLPSADGPPLVQTQTVTITAVSSPLPSGISTTEVPIIPTRTFTYESSKVTVDGTEEDKDCSTVSSSQTITSETTSGTSVTTTTTHISKVVKSGSSETRVEKRIVITADSDIDQDKEKHGGASAL</sequence>
<dbReference type="Proteomes" id="UP000265100">
    <property type="component" value="Chromosome 11"/>
</dbReference>
<dbReference type="InterPro" id="IPR011993">
    <property type="entry name" value="PH-like_dom_sf"/>
</dbReference>
<dbReference type="Pfam" id="PF09379">
    <property type="entry name" value="FERM_N"/>
    <property type="match status" value="1"/>
</dbReference>
<feature type="compositionally biased region" description="Basic and acidic residues" evidence="18">
    <location>
        <begin position="193"/>
        <end position="220"/>
    </location>
</feature>
<keyword evidence="22" id="KW-1185">Reference proteome</keyword>
<dbReference type="PANTHER" id="PTHR23280:SF12">
    <property type="entry name" value="PROTEIN 4.1"/>
    <property type="match status" value="1"/>
</dbReference>
<evidence type="ECO:0000256" key="2">
    <source>
        <dbReference type="ARBA" id="ARBA00004245"/>
    </source>
</evidence>
<keyword evidence="10" id="KW-0009">Actin-binding</keyword>
<evidence type="ECO:0000256" key="7">
    <source>
        <dbReference type="ARBA" id="ARBA00022618"/>
    </source>
</evidence>
<comment type="subcellular location">
    <subcellularLocation>
        <location evidence="3">Cytoplasm</location>
        <location evidence="3">Cell cortex</location>
    </subcellularLocation>
    <subcellularLocation>
        <location evidence="2">Cytoplasm</location>
        <location evidence="2">Cytoskeleton</location>
    </subcellularLocation>
    <subcellularLocation>
        <location evidence="1">Nucleus</location>
    </subcellularLocation>
</comment>
<feature type="region of interest" description="Disordered" evidence="18">
    <location>
        <begin position="12"/>
        <end position="519"/>
    </location>
</feature>
<keyword evidence="8" id="KW-0498">Mitosis</keyword>
<dbReference type="GO" id="GO:0031032">
    <property type="term" value="P:actomyosin structure organization"/>
    <property type="evidence" value="ECO:0007669"/>
    <property type="project" value="TreeGrafter"/>
</dbReference>
<dbReference type="PANTHER" id="PTHR23280">
    <property type="entry name" value="4.1 G PROTEIN"/>
    <property type="match status" value="1"/>
</dbReference>
<feature type="compositionally biased region" description="Polar residues" evidence="18">
    <location>
        <begin position="54"/>
        <end position="64"/>
    </location>
</feature>
<dbReference type="SUPFAM" id="SSF50729">
    <property type="entry name" value="PH domain-like"/>
    <property type="match status" value="1"/>
</dbReference>
<dbReference type="InterPro" id="IPR018980">
    <property type="entry name" value="FERM_PH-like_C"/>
</dbReference>
<evidence type="ECO:0000256" key="15">
    <source>
        <dbReference type="ARBA" id="ARBA00030419"/>
    </source>
</evidence>
<dbReference type="FunFam" id="1.20.80.10:FF:000001">
    <property type="entry name" value="Erythrocyte membrane protein band 4.1"/>
    <property type="match status" value="1"/>
</dbReference>
<feature type="compositionally biased region" description="Basic and acidic residues" evidence="18">
    <location>
        <begin position="231"/>
        <end position="391"/>
    </location>
</feature>
<proteinExistence type="predicted"/>
<reference evidence="21" key="3">
    <citation type="submission" date="2025-08" db="UniProtKB">
        <authorList>
            <consortium name="Ensembl"/>
        </authorList>
    </citation>
    <scope>IDENTIFICATION</scope>
</reference>
<dbReference type="Gene3D" id="1.20.80.10">
    <property type="match status" value="1"/>
</dbReference>
<dbReference type="InterPro" id="IPR019748">
    <property type="entry name" value="FERM_central"/>
</dbReference>
<dbReference type="InterPro" id="IPR008379">
    <property type="entry name" value="Band_4.1_C"/>
</dbReference>
<evidence type="ECO:0000256" key="6">
    <source>
        <dbReference type="ARBA" id="ARBA00022553"/>
    </source>
</evidence>
<feature type="compositionally biased region" description="Basic residues" evidence="18">
    <location>
        <begin position="183"/>
        <end position="192"/>
    </location>
</feature>
<evidence type="ECO:0000256" key="13">
    <source>
        <dbReference type="ARBA" id="ARBA00023306"/>
    </source>
</evidence>
<evidence type="ECO:0000256" key="5">
    <source>
        <dbReference type="ARBA" id="ARBA00022490"/>
    </source>
</evidence>
<dbReference type="Pfam" id="PF04382">
    <property type="entry name" value="SAB"/>
    <property type="match status" value="1"/>
</dbReference>
<feature type="chain" id="PRO_5044195549" description="Protein 4.1" evidence="19">
    <location>
        <begin position="20"/>
        <end position="2202"/>
    </location>
</feature>
<keyword evidence="4" id="KW-0813">Transport</keyword>
<dbReference type="Pfam" id="PF09380">
    <property type="entry name" value="FERM_C"/>
    <property type="match status" value="1"/>
</dbReference>
<dbReference type="Pfam" id="PF00373">
    <property type="entry name" value="FERM_M"/>
    <property type="match status" value="1"/>
</dbReference>
<evidence type="ECO:0000256" key="8">
    <source>
        <dbReference type="ARBA" id="ARBA00022776"/>
    </source>
</evidence>
<dbReference type="SUPFAM" id="SSF47031">
    <property type="entry name" value="Second domain of FERM"/>
    <property type="match status" value="1"/>
</dbReference>
<dbReference type="Pfam" id="PF05902">
    <property type="entry name" value="4_1_CTD"/>
    <property type="match status" value="1"/>
</dbReference>
<organism evidence="21 22">
    <name type="scientific">Astatotilapia calliptera</name>
    <name type="common">Eastern happy</name>
    <name type="synonym">Chromis callipterus</name>
    <dbReference type="NCBI Taxonomy" id="8154"/>
    <lineage>
        <taxon>Eukaryota</taxon>
        <taxon>Metazoa</taxon>
        <taxon>Chordata</taxon>
        <taxon>Craniata</taxon>
        <taxon>Vertebrata</taxon>
        <taxon>Euteleostomi</taxon>
        <taxon>Actinopterygii</taxon>
        <taxon>Neopterygii</taxon>
        <taxon>Teleostei</taxon>
        <taxon>Neoteleostei</taxon>
        <taxon>Acanthomorphata</taxon>
        <taxon>Ovalentaria</taxon>
        <taxon>Cichlomorphae</taxon>
        <taxon>Cichliformes</taxon>
        <taxon>Cichlidae</taxon>
        <taxon>African cichlids</taxon>
        <taxon>Pseudocrenilabrinae</taxon>
        <taxon>Haplochromini</taxon>
        <taxon>Astatotilapia</taxon>
    </lineage>
</organism>
<evidence type="ECO:0000256" key="4">
    <source>
        <dbReference type="ARBA" id="ARBA00022448"/>
    </source>
</evidence>
<dbReference type="InterPro" id="IPR014847">
    <property type="entry name" value="FA"/>
</dbReference>
<dbReference type="Gene3D" id="2.30.29.30">
    <property type="entry name" value="Pleckstrin-homology domain (PH domain)/Phosphotyrosine-binding domain (PTB)"/>
    <property type="match status" value="1"/>
</dbReference>
<evidence type="ECO:0000256" key="18">
    <source>
        <dbReference type="SAM" id="MobiDB-lite"/>
    </source>
</evidence>
<keyword evidence="19" id="KW-0732">Signal</keyword>
<dbReference type="GO" id="GO:0030866">
    <property type="term" value="P:cortical actin cytoskeleton organization"/>
    <property type="evidence" value="ECO:0007669"/>
    <property type="project" value="InterPro"/>
</dbReference>
<dbReference type="PROSITE" id="PS50057">
    <property type="entry name" value="FERM_3"/>
    <property type="match status" value="1"/>
</dbReference>
<dbReference type="GO" id="GO:0051301">
    <property type="term" value="P:cell division"/>
    <property type="evidence" value="ECO:0007669"/>
    <property type="project" value="UniProtKB-KW"/>
</dbReference>
<dbReference type="SUPFAM" id="SSF54236">
    <property type="entry name" value="Ubiquitin-like"/>
    <property type="match status" value="1"/>
</dbReference>
<feature type="compositionally biased region" description="Basic and acidic residues" evidence="18">
    <location>
        <begin position="451"/>
        <end position="474"/>
    </location>
</feature>
<dbReference type="GeneTree" id="ENSGT00940000157833"/>
<dbReference type="Ensembl" id="ENSACLT00000002152.2">
    <property type="protein sequence ID" value="ENSACLP00000002106.2"/>
    <property type="gene ID" value="ENSACLG00000001371.2"/>
</dbReference>
<dbReference type="Pfam" id="PF08736">
    <property type="entry name" value="FA"/>
    <property type="match status" value="1"/>
</dbReference>
<dbReference type="InterPro" id="IPR014352">
    <property type="entry name" value="FERM/acyl-CoA-bd_prot_sf"/>
</dbReference>
<dbReference type="PROSITE" id="PS00660">
    <property type="entry name" value="FERM_1"/>
    <property type="match status" value="1"/>
</dbReference>
<keyword evidence="13" id="KW-0131">Cell cycle</keyword>
<keyword evidence="11" id="KW-0206">Cytoskeleton</keyword>
<evidence type="ECO:0000313" key="22">
    <source>
        <dbReference type="Proteomes" id="UP000265100"/>
    </source>
</evidence>
<keyword evidence="9" id="KW-0112">Calmodulin-binding</keyword>
<dbReference type="PROSITE" id="PS00661">
    <property type="entry name" value="FERM_2"/>
    <property type="match status" value="1"/>
</dbReference>
<keyword evidence="17" id="KW-0175">Coiled coil</keyword>
<evidence type="ECO:0000256" key="16">
    <source>
        <dbReference type="ARBA" id="ARBA00032586"/>
    </source>
</evidence>
<evidence type="ECO:0000256" key="14">
    <source>
        <dbReference type="ARBA" id="ARBA00023658"/>
    </source>
</evidence>
<feature type="coiled-coil region" evidence="17">
    <location>
        <begin position="1213"/>
        <end position="1240"/>
    </location>
</feature>
<evidence type="ECO:0000256" key="1">
    <source>
        <dbReference type="ARBA" id="ARBA00004123"/>
    </source>
</evidence>
<feature type="compositionally biased region" description="Low complexity" evidence="18">
    <location>
        <begin position="12"/>
        <end position="22"/>
    </location>
</feature>
<dbReference type="InterPro" id="IPR007477">
    <property type="entry name" value="SAB_dom"/>
</dbReference>
<feature type="compositionally biased region" description="Basic and acidic residues" evidence="18">
    <location>
        <begin position="114"/>
        <end position="182"/>
    </location>
</feature>
<dbReference type="GO" id="GO:0005856">
    <property type="term" value="C:cytoskeleton"/>
    <property type="evidence" value="ECO:0007669"/>
    <property type="project" value="UniProtKB-SubCell"/>
</dbReference>
<evidence type="ECO:0000256" key="10">
    <source>
        <dbReference type="ARBA" id="ARBA00023203"/>
    </source>
</evidence>
<dbReference type="GO" id="GO:0005886">
    <property type="term" value="C:plasma membrane"/>
    <property type="evidence" value="ECO:0007669"/>
    <property type="project" value="TreeGrafter"/>
</dbReference>
<dbReference type="GO" id="GO:0005516">
    <property type="term" value="F:calmodulin binding"/>
    <property type="evidence" value="ECO:0007669"/>
    <property type="project" value="UniProtKB-KW"/>
</dbReference>
<evidence type="ECO:0000256" key="9">
    <source>
        <dbReference type="ARBA" id="ARBA00022860"/>
    </source>
</evidence>
<dbReference type="PRINTS" id="PR00935">
    <property type="entry name" value="BAND41"/>
</dbReference>
<feature type="domain" description="FERM" evidence="20">
    <location>
        <begin position="524"/>
        <end position="805"/>
    </location>
</feature>
<evidence type="ECO:0000259" key="20">
    <source>
        <dbReference type="PROSITE" id="PS50057"/>
    </source>
</evidence>
<accession>A0A3P8NBH7</accession>
<reference evidence="21 22" key="1">
    <citation type="submission" date="2018-05" db="EMBL/GenBank/DDBJ databases">
        <authorList>
            <person name="Datahose"/>
        </authorList>
    </citation>
    <scope>NUCLEOTIDE SEQUENCE</scope>
</reference>
<dbReference type="GO" id="GO:0005938">
    <property type="term" value="C:cell cortex"/>
    <property type="evidence" value="ECO:0007669"/>
    <property type="project" value="UniProtKB-SubCell"/>
</dbReference>
<feature type="coiled-coil region" evidence="17">
    <location>
        <begin position="1100"/>
        <end position="1163"/>
    </location>
</feature>
<dbReference type="CDD" id="cd13184">
    <property type="entry name" value="FERM_C_4_1_family"/>
    <property type="match status" value="1"/>
</dbReference>
<dbReference type="FunFam" id="2.30.29.30:FF:000001">
    <property type="entry name" value="Erythrocyte membrane protein band 4.1"/>
    <property type="match status" value="1"/>
</dbReference>
<dbReference type="SMART" id="SM01196">
    <property type="entry name" value="FERM_C"/>
    <property type="match status" value="1"/>
</dbReference>